<comment type="similarity">
    <text evidence="1">Belongs to the TCP11 family.</text>
</comment>
<dbReference type="InterPro" id="IPR008862">
    <property type="entry name" value="Tcp11"/>
</dbReference>
<dbReference type="Gramene" id="mRNA:HanXRQr2_Chr04g0168571">
    <property type="protein sequence ID" value="mRNA:HanXRQr2_Chr04g0168571"/>
    <property type="gene ID" value="HanXRQr2_Chr04g0168571"/>
</dbReference>
<dbReference type="PANTHER" id="PTHR12832:SF11">
    <property type="entry name" value="LD23868P"/>
    <property type="match status" value="1"/>
</dbReference>
<evidence type="ECO:0000256" key="1">
    <source>
        <dbReference type="ARBA" id="ARBA00010954"/>
    </source>
</evidence>
<dbReference type="InParanoid" id="A0A251UYH5"/>
<evidence type="ECO:0000313" key="4">
    <source>
        <dbReference type="Proteomes" id="UP000215914"/>
    </source>
</evidence>
<dbReference type="EMBL" id="MNCJ02000319">
    <property type="protein sequence ID" value="KAF5810370.1"/>
    <property type="molecule type" value="Genomic_DNA"/>
</dbReference>
<dbReference type="PANTHER" id="PTHR12832">
    <property type="entry name" value="TESTIS-SPECIFIC PROTEIN PBS13 T-COMPLEX 11"/>
    <property type="match status" value="1"/>
</dbReference>
<accession>A0A251UYH5</accession>
<evidence type="ECO:0000313" key="3">
    <source>
        <dbReference type="EMBL" id="OTG28408.1"/>
    </source>
</evidence>
<reference evidence="3" key="2">
    <citation type="submission" date="2017-02" db="EMBL/GenBank/DDBJ databases">
        <title>Sunflower complete genome.</title>
        <authorList>
            <person name="Langlade N."/>
            <person name="Munos S."/>
        </authorList>
    </citation>
    <scope>NUCLEOTIDE SEQUENCE [LARGE SCALE GENOMIC DNA]</scope>
    <source>
        <tissue evidence="3">Leaves</tissue>
    </source>
</reference>
<reference evidence="2 4" key="1">
    <citation type="journal article" date="2017" name="Nature">
        <title>The sunflower genome provides insights into oil metabolism, flowering and Asterid evolution.</title>
        <authorList>
            <person name="Badouin H."/>
            <person name="Gouzy J."/>
            <person name="Grassa C.J."/>
            <person name="Murat F."/>
            <person name="Staton S.E."/>
            <person name="Cottret L."/>
            <person name="Lelandais-Briere C."/>
            <person name="Owens G.L."/>
            <person name="Carrere S."/>
            <person name="Mayjonade B."/>
            <person name="Legrand L."/>
            <person name="Gill N."/>
            <person name="Kane N.C."/>
            <person name="Bowers J.E."/>
            <person name="Hubner S."/>
            <person name="Bellec A."/>
            <person name="Berard A."/>
            <person name="Berges H."/>
            <person name="Blanchet N."/>
            <person name="Boniface M.C."/>
            <person name="Brunel D."/>
            <person name="Catrice O."/>
            <person name="Chaidir N."/>
            <person name="Claudel C."/>
            <person name="Donnadieu C."/>
            <person name="Faraut T."/>
            <person name="Fievet G."/>
            <person name="Helmstetter N."/>
            <person name="King M."/>
            <person name="Knapp S.J."/>
            <person name="Lai Z."/>
            <person name="Le Paslier M.C."/>
            <person name="Lippi Y."/>
            <person name="Lorenzon L."/>
            <person name="Mandel J.R."/>
            <person name="Marage G."/>
            <person name="Marchand G."/>
            <person name="Marquand E."/>
            <person name="Bret-Mestries E."/>
            <person name="Morien E."/>
            <person name="Nambeesan S."/>
            <person name="Nguyen T."/>
            <person name="Pegot-Espagnet P."/>
            <person name="Pouilly N."/>
            <person name="Raftis F."/>
            <person name="Sallet E."/>
            <person name="Schiex T."/>
            <person name="Thomas J."/>
            <person name="Vandecasteele C."/>
            <person name="Vares D."/>
            <person name="Vear F."/>
            <person name="Vautrin S."/>
            <person name="Crespi M."/>
            <person name="Mangin B."/>
            <person name="Burke J.M."/>
            <person name="Salse J."/>
            <person name="Munos S."/>
            <person name="Vincourt P."/>
            <person name="Rieseberg L.H."/>
            <person name="Langlade N.B."/>
        </authorList>
    </citation>
    <scope>NUCLEOTIDE SEQUENCE [LARGE SCALE GENOMIC DNA]</scope>
    <source>
        <strain evidence="4">cv. SF193</strain>
        <tissue evidence="2">Leaves</tissue>
    </source>
</reference>
<keyword evidence="4" id="KW-1185">Reference proteome</keyword>
<evidence type="ECO:0000313" key="2">
    <source>
        <dbReference type="EMBL" id="KAF5810370.1"/>
    </source>
</evidence>
<proteinExistence type="inferred from homology"/>
<dbReference type="Proteomes" id="UP000215914">
    <property type="component" value="Chromosome 4"/>
</dbReference>
<organism evidence="3 4">
    <name type="scientific">Helianthus annuus</name>
    <name type="common">Common sunflower</name>
    <dbReference type="NCBI Taxonomy" id="4232"/>
    <lineage>
        <taxon>Eukaryota</taxon>
        <taxon>Viridiplantae</taxon>
        <taxon>Streptophyta</taxon>
        <taxon>Embryophyta</taxon>
        <taxon>Tracheophyta</taxon>
        <taxon>Spermatophyta</taxon>
        <taxon>Magnoliopsida</taxon>
        <taxon>eudicotyledons</taxon>
        <taxon>Gunneridae</taxon>
        <taxon>Pentapetalae</taxon>
        <taxon>asterids</taxon>
        <taxon>campanulids</taxon>
        <taxon>Asterales</taxon>
        <taxon>Asteraceae</taxon>
        <taxon>Asteroideae</taxon>
        <taxon>Heliantheae alliance</taxon>
        <taxon>Heliantheae</taxon>
        <taxon>Helianthus</taxon>
    </lineage>
</organism>
<dbReference type="OrthoDB" id="1750994at2759"/>
<reference evidence="2" key="3">
    <citation type="submission" date="2020-06" db="EMBL/GenBank/DDBJ databases">
        <title>Helianthus annuus Genome sequencing and assembly Release 2.</title>
        <authorList>
            <person name="Gouzy J."/>
            <person name="Langlade N."/>
            <person name="Munos S."/>
        </authorList>
    </citation>
    <scope>NUCLEOTIDE SEQUENCE</scope>
    <source>
        <tissue evidence="2">Leaves</tissue>
    </source>
</reference>
<dbReference type="AlphaFoldDB" id="A0A251UYH5"/>
<gene>
    <name evidence="3" type="ORF">HannXRQ_Chr04g0110931</name>
    <name evidence="2" type="ORF">HanXRQr2_Chr04g0168571</name>
</gene>
<dbReference type="EMBL" id="CM007893">
    <property type="protein sequence ID" value="OTG28408.1"/>
    <property type="molecule type" value="Genomic_DNA"/>
</dbReference>
<sequence>MRCPGFEQGYVHVQGIQQTLTTQGISLWEPLGAFGSLWEPLGAFGLKHIVVAYLPKSKANKKKSLLGNSKDTSEDDSVSLRSSILSKAQLRLAKLDQLRQAARTGVEVRVKKECAELGTKVELHVRQAETNRMRILKWNCTNGNRPARLGHQPDG</sequence>
<name>A0A251UYH5_HELAN</name>
<protein>
    <submittedName>
        <fullName evidence="3">Putative T-complex 11</fullName>
    </submittedName>
    <submittedName>
        <fullName evidence="2">T-complex 11 protein</fullName>
    </submittedName>
</protein>